<dbReference type="EMBL" id="JAUFQC010000027">
    <property type="protein sequence ID" value="MDN3611310.1"/>
    <property type="molecule type" value="Genomic_DNA"/>
</dbReference>
<dbReference type="RefSeq" id="WP_171831448.1">
    <property type="nucleotide sequence ID" value="NZ_JAUFQC010000027.1"/>
</dbReference>
<dbReference type="Proteomes" id="UP001238540">
    <property type="component" value="Unassembled WGS sequence"/>
</dbReference>
<evidence type="ECO:0000313" key="1">
    <source>
        <dbReference type="EMBL" id="MDN3611310.1"/>
    </source>
</evidence>
<comment type="caution">
    <text evidence="1">The sequence shown here is derived from an EMBL/GenBank/DDBJ whole genome shotgun (WGS) entry which is preliminary data.</text>
</comment>
<accession>A0ABT8BVZ8</accession>
<reference evidence="2" key="1">
    <citation type="journal article" date="2019" name="Int. J. Syst. Evol. Microbiol.">
        <title>The Global Catalogue of Microorganisms (GCM) 10K type strain sequencing project: providing services to taxonomists for standard genome sequencing and annotation.</title>
        <authorList>
            <consortium name="The Broad Institute Genomics Platform"/>
            <consortium name="The Broad Institute Genome Sequencing Center for Infectious Disease"/>
            <person name="Wu L."/>
            <person name="Ma J."/>
        </authorList>
    </citation>
    <scope>NUCLEOTIDE SEQUENCE [LARGE SCALE GENOMIC DNA]</scope>
    <source>
        <strain evidence="2">CECT 7398</strain>
    </source>
</reference>
<keyword evidence="2" id="KW-1185">Reference proteome</keyword>
<sequence>MNNYKYGKSLNLVSSLPGADQYLALSSRRPNDYQGQVLRFDAIRLTRESHDIT</sequence>
<name>A0ABT8BVZ8_9VIBR</name>
<proteinExistence type="predicted"/>
<gene>
    <name evidence="1" type="ORF">QWZ16_17040</name>
</gene>
<protein>
    <submittedName>
        <fullName evidence="1">Uncharacterized protein</fullName>
    </submittedName>
</protein>
<organism evidence="1 2">
    <name type="scientific">Vibrio ostreicida</name>
    <dbReference type="NCBI Taxonomy" id="526588"/>
    <lineage>
        <taxon>Bacteria</taxon>
        <taxon>Pseudomonadati</taxon>
        <taxon>Pseudomonadota</taxon>
        <taxon>Gammaproteobacteria</taxon>
        <taxon>Vibrionales</taxon>
        <taxon>Vibrionaceae</taxon>
        <taxon>Vibrio</taxon>
    </lineage>
</organism>
<evidence type="ECO:0000313" key="2">
    <source>
        <dbReference type="Proteomes" id="UP001238540"/>
    </source>
</evidence>